<name>A0A8J6GC24_MICOH</name>
<sequence>MSQRFRNNFLLGESREWYPTVPLGSRIGPWKFDYCYSSMSAKTTQNPAAMEKMSTLGPVSGNPKILAPFPKWKRSSRAQLKAVTTRLYGQITSGSTLKRALLHRPCRSCAAEAAGAHEDTQGHKRTHEDTRWGETPYAPEFVCGKQFTTAGNLKNHCHIPTGVKLFLGEARMWPCLC</sequence>
<comment type="caution">
    <text evidence="1">The sequence shown here is derived from an EMBL/GenBank/DDBJ whole genome shotgun (WGS) entry which is preliminary data.</text>
</comment>
<evidence type="ECO:0000313" key="2">
    <source>
        <dbReference type="Proteomes" id="UP000710432"/>
    </source>
</evidence>
<dbReference type="Gene3D" id="3.30.160.60">
    <property type="entry name" value="Classic Zinc Finger"/>
    <property type="match status" value="1"/>
</dbReference>
<gene>
    <name evidence="1" type="ORF">LTLLF_162555</name>
</gene>
<organism evidence="1 2">
    <name type="scientific">Microtus ochrogaster</name>
    <name type="common">Prairie vole</name>
    <dbReference type="NCBI Taxonomy" id="79684"/>
    <lineage>
        <taxon>Eukaryota</taxon>
        <taxon>Metazoa</taxon>
        <taxon>Chordata</taxon>
        <taxon>Craniata</taxon>
        <taxon>Vertebrata</taxon>
        <taxon>Euteleostomi</taxon>
        <taxon>Mammalia</taxon>
        <taxon>Eutheria</taxon>
        <taxon>Euarchontoglires</taxon>
        <taxon>Glires</taxon>
        <taxon>Rodentia</taxon>
        <taxon>Myomorpha</taxon>
        <taxon>Muroidea</taxon>
        <taxon>Cricetidae</taxon>
        <taxon>Arvicolinae</taxon>
        <taxon>Microtus</taxon>
    </lineage>
</organism>
<dbReference type="EMBL" id="JAATJU010023200">
    <property type="protein sequence ID" value="KAH0508530.1"/>
    <property type="molecule type" value="Genomic_DNA"/>
</dbReference>
<dbReference type="SUPFAM" id="SSF57667">
    <property type="entry name" value="beta-beta-alpha zinc fingers"/>
    <property type="match status" value="1"/>
</dbReference>
<proteinExistence type="predicted"/>
<reference evidence="1" key="1">
    <citation type="submission" date="2020-03" db="EMBL/GenBank/DDBJ databases">
        <title>Studies in the Genomics of Life Span.</title>
        <authorList>
            <person name="Glass D."/>
        </authorList>
    </citation>
    <scope>NUCLEOTIDE SEQUENCE</scope>
    <source>
        <strain evidence="1">LTLLF</strain>
        <tissue evidence="1">Muscle</tissue>
    </source>
</reference>
<protein>
    <submittedName>
        <fullName evidence="1">Zinc finger protein 410</fullName>
    </submittedName>
</protein>
<dbReference type="AlphaFoldDB" id="A0A8J6GC24"/>
<dbReference type="InterPro" id="IPR036236">
    <property type="entry name" value="Znf_C2H2_sf"/>
</dbReference>
<dbReference type="Proteomes" id="UP000710432">
    <property type="component" value="Unassembled WGS sequence"/>
</dbReference>
<evidence type="ECO:0000313" key="1">
    <source>
        <dbReference type="EMBL" id="KAH0508530.1"/>
    </source>
</evidence>
<accession>A0A8J6GC24</accession>